<reference evidence="1 2" key="1">
    <citation type="submission" date="2020-07" db="EMBL/GenBank/DDBJ databases">
        <title>Streptomyces isolated from Indian soil.</title>
        <authorList>
            <person name="Mandal S."/>
            <person name="Maiti P.K."/>
        </authorList>
    </citation>
    <scope>NUCLEOTIDE SEQUENCE [LARGE SCALE GENOMIC DNA]</scope>
    <source>
        <strain evidence="1 2">PSKA28</strain>
    </source>
</reference>
<evidence type="ECO:0008006" key="3">
    <source>
        <dbReference type="Google" id="ProtNLM"/>
    </source>
</evidence>
<gene>
    <name evidence="1" type="ORF">H1D24_33020</name>
</gene>
<evidence type="ECO:0000313" key="1">
    <source>
        <dbReference type="EMBL" id="MBA2950480.1"/>
    </source>
</evidence>
<sequence>MPAGIDADIAARILLAAWEGLQFQWHHGPEFDIRAHMEWRIRAVLGPNALTAASASTAEGGA</sequence>
<organism evidence="1 2">
    <name type="scientific">Streptomyces himalayensis subsp. himalayensis</name>
    <dbReference type="NCBI Taxonomy" id="2756131"/>
    <lineage>
        <taxon>Bacteria</taxon>
        <taxon>Bacillati</taxon>
        <taxon>Actinomycetota</taxon>
        <taxon>Actinomycetes</taxon>
        <taxon>Kitasatosporales</taxon>
        <taxon>Streptomycetaceae</taxon>
        <taxon>Streptomyces</taxon>
        <taxon>Streptomyces himalayensis</taxon>
    </lineage>
</organism>
<dbReference type="SUPFAM" id="SSF48498">
    <property type="entry name" value="Tetracyclin repressor-like, C-terminal domain"/>
    <property type="match status" value="1"/>
</dbReference>
<comment type="caution">
    <text evidence="1">The sequence shown here is derived from an EMBL/GenBank/DDBJ whole genome shotgun (WGS) entry which is preliminary data.</text>
</comment>
<dbReference type="InterPro" id="IPR036271">
    <property type="entry name" value="Tet_transcr_reg_TetR-rel_C_sf"/>
</dbReference>
<dbReference type="Proteomes" id="UP000545761">
    <property type="component" value="Unassembled WGS sequence"/>
</dbReference>
<dbReference type="AlphaFoldDB" id="A0A7W0ICC4"/>
<name>A0A7W0ICC4_9ACTN</name>
<protein>
    <recommendedName>
        <fullName evidence="3">TetR family transcriptional regulator</fullName>
    </recommendedName>
</protein>
<evidence type="ECO:0000313" key="2">
    <source>
        <dbReference type="Proteomes" id="UP000545761"/>
    </source>
</evidence>
<dbReference type="EMBL" id="JACEHE010000028">
    <property type="protein sequence ID" value="MBA2950480.1"/>
    <property type="molecule type" value="Genomic_DNA"/>
</dbReference>
<proteinExistence type="predicted"/>
<accession>A0A7W0ICC4</accession>
<dbReference type="RefSeq" id="WP_181661404.1">
    <property type="nucleotide sequence ID" value="NZ_JACEHE010000028.1"/>
</dbReference>